<dbReference type="PANTHER" id="PTHR32027">
    <property type="entry name" value="CYTOSINE DEAMINASE"/>
    <property type="match status" value="1"/>
</dbReference>
<dbReference type="InterPro" id="IPR011059">
    <property type="entry name" value="Metal-dep_hydrolase_composite"/>
</dbReference>
<dbReference type="Gene3D" id="3.20.20.140">
    <property type="entry name" value="Metal-dependent hydrolases"/>
    <property type="match status" value="1"/>
</dbReference>
<dbReference type="SUPFAM" id="SSF51556">
    <property type="entry name" value="Metallo-dependent hydrolases"/>
    <property type="match status" value="1"/>
</dbReference>
<name>A0ABU8VM77_9BURK</name>
<dbReference type="InterPro" id="IPR013108">
    <property type="entry name" value="Amidohydro_3"/>
</dbReference>
<accession>A0ABU8VM77</accession>
<dbReference type="InterPro" id="IPR032466">
    <property type="entry name" value="Metal_Hydrolase"/>
</dbReference>
<dbReference type="EMBL" id="JBBKZU010000014">
    <property type="protein sequence ID" value="MEJ8814763.1"/>
    <property type="molecule type" value="Genomic_DNA"/>
</dbReference>
<evidence type="ECO:0000313" key="2">
    <source>
        <dbReference type="EMBL" id="MEJ8814763.1"/>
    </source>
</evidence>
<dbReference type="RefSeq" id="WP_340359991.1">
    <property type="nucleotide sequence ID" value="NZ_JBBKZU010000014.1"/>
</dbReference>
<sequence length="395" mass="41358">MGVIRGVALGGRQGAFDITIEGDRVSAIAASADASTPRWLAMPSLVNFHAHANRAFAAPAQRPTSLTDAVAAAGRERASATVEIIRQRAARLFRSSIEHGVSLIRTHTDVDLVTGMRAIDGVLAAASDLRAALDIEVVAFANACADPARVEMQALLTEAVAQGASLIGAVPALCREPAVSLDALLDLAVALDVAVDIHLDEHLDVDSALIEQLVEGSVARRLEGRVSVSHACVLSAMDRDHARRLLDRMAAAAITLVVLPELNLYLQGRGGAPRERGIAPVIDAIAAGVPVRFGTDNVRDWFFPFGDGDMLETGYVGAIASHVDGADDLQALMCGGRRCIAVGEVANLVLVPASSFDDAIARRPAGRVSYHRGQRVGVDAIPTSSGETELVDGAQ</sequence>
<protein>
    <submittedName>
        <fullName evidence="2">Amidohydrolase family protein</fullName>
    </submittedName>
</protein>
<dbReference type="InterPro" id="IPR052349">
    <property type="entry name" value="Metallo-hydrolase_Enzymes"/>
</dbReference>
<feature type="domain" description="Amidohydrolase 3" evidence="1">
    <location>
        <begin position="178"/>
        <end position="314"/>
    </location>
</feature>
<proteinExistence type="predicted"/>
<gene>
    <name evidence="2" type="ORF">WKW77_27075</name>
</gene>
<organism evidence="2 3">
    <name type="scientific">Variovorax ureilyticus</name>
    <dbReference type="NCBI Taxonomy" id="1836198"/>
    <lineage>
        <taxon>Bacteria</taxon>
        <taxon>Pseudomonadati</taxon>
        <taxon>Pseudomonadota</taxon>
        <taxon>Betaproteobacteria</taxon>
        <taxon>Burkholderiales</taxon>
        <taxon>Comamonadaceae</taxon>
        <taxon>Variovorax</taxon>
    </lineage>
</organism>
<evidence type="ECO:0000259" key="1">
    <source>
        <dbReference type="Pfam" id="PF07969"/>
    </source>
</evidence>
<reference evidence="2 3" key="1">
    <citation type="submission" date="2024-03" db="EMBL/GenBank/DDBJ databases">
        <title>Novel species of the genus Variovorax.</title>
        <authorList>
            <person name="Liu Q."/>
            <person name="Xin Y.-H."/>
        </authorList>
    </citation>
    <scope>NUCLEOTIDE SEQUENCE [LARGE SCALE GENOMIC DNA]</scope>
    <source>
        <strain evidence="2 3">KACC 18899</strain>
    </source>
</reference>
<comment type="caution">
    <text evidence="2">The sequence shown here is derived from an EMBL/GenBank/DDBJ whole genome shotgun (WGS) entry which is preliminary data.</text>
</comment>
<dbReference type="PANTHER" id="PTHR32027:SF9">
    <property type="entry name" value="BLL3847 PROTEIN"/>
    <property type="match status" value="1"/>
</dbReference>
<evidence type="ECO:0000313" key="3">
    <source>
        <dbReference type="Proteomes" id="UP001365846"/>
    </source>
</evidence>
<dbReference type="Gene3D" id="2.30.40.10">
    <property type="entry name" value="Urease, subunit C, domain 1"/>
    <property type="match status" value="1"/>
</dbReference>
<dbReference type="Proteomes" id="UP001365846">
    <property type="component" value="Unassembled WGS sequence"/>
</dbReference>
<dbReference type="Pfam" id="PF07969">
    <property type="entry name" value="Amidohydro_3"/>
    <property type="match status" value="1"/>
</dbReference>
<keyword evidence="3" id="KW-1185">Reference proteome</keyword>